<evidence type="ECO:0000256" key="1">
    <source>
        <dbReference type="ARBA" id="ARBA00001974"/>
    </source>
</evidence>
<evidence type="ECO:0000256" key="7">
    <source>
        <dbReference type="SAM" id="SignalP"/>
    </source>
</evidence>
<dbReference type="Proteomes" id="UP001301769">
    <property type="component" value="Unassembled WGS sequence"/>
</dbReference>
<dbReference type="GO" id="GO:0004497">
    <property type="term" value="F:monooxygenase activity"/>
    <property type="evidence" value="ECO:0007669"/>
    <property type="project" value="UniProtKB-KW"/>
</dbReference>
<dbReference type="PANTHER" id="PTHR47178">
    <property type="entry name" value="MONOOXYGENASE, FAD-BINDING"/>
    <property type="match status" value="1"/>
</dbReference>
<dbReference type="SUPFAM" id="SSF51905">
    <property type="entry name" value="FAD/NAD(P)-binding domain"/>
    <property type="match status" value="1"/>
</dbReference>
<dbReference type="PRINTS" id="PR00420">
    <property type="entry name" value="RNGMNOXGNASE"/>
</dbReference>
<organism evidence="9 10">
    <name type="scientific">Rhypophila decipiens</name>
    <dbReference type="NCBI Taxonomy" id="261697"/>
    <lineage>
        <taxon>Eukaryota</taxon>
        <taxon>Fungi</taxon>
        <taxon>Dikarya</taxon>
        <taxon>Ascomycota</taxon>
        <taxon>Pezizomycotina</taxon>
        <taxon>Sordariomycetes</taxon>
        <taxon>Sordariomycetidae</taxon>
        <taxon>Sordariales</taxon>
        <taxon>Naviculisporaceae</taxon>
        <taxon>Rhypophila</taxon>
    </lineage>
</organism>
<dbReference type="PANTHER" id="PTHR47178:SF6">
    <property type="entry name" value="FAD-BINDING DOMAIN-CONTAINING PROTEIN"/>
    <property type="match status" value="1"/>
</dbReference>
<keyword evidence="2" id="KW-0285">Flavoprotein</keyword>
<evidence type="ECO:0000256" key="3">
    <source>
        <dbReference type="ARBA" id="ARBA00022827"/>
    </source>
</evidence>
<reference evidence="9" key="2">
    <citation type="submission" date="2023-05" db="EMBL/GenBank/DDBJ databases">
        <authorList>
            <consortium name="Lawrence Berkeley National Laboratory"/>
            <person name="Steindorff A."/>
            <person name="Hensen N."/>
            <person name="Bonometti L."/>
            <person name="Westerberg I."/>
            <person name="Brannstrom I.O."/>
            <person name="Guillou S."/>
            <person name="Cros-Aarteil S."/>
            <person name="Calhoun S."/>
            <person name="Haridas S."/>
            <person name="Kuo A."/>
            <person name="Mondo S."/>
            <person name="Pangilinan J."/>
            <person name="Riley R."/>
            <person name="Labutti K."/>
            <person name="Andreopoulos B."/>
            <person name="Lipzen A."/>
            <person name="Chen C."/>
            <person name="Yanf M."/>
            <person name="Daum C."/>
            <person name="Ng V."/>
            <person name="Clum A."/>
            <person name="Ohm R."/>
            <person name="Martin F."/>
            <person name="Silar P."/>
            <person name="Natvig D."/>
            <person name="Lalanne C."/>
            <person name="Gautier V."/>
            <person name="Ament-Velasquez S.L."/>
            <person name="Kruys A."/>
            <person name="Hutchinson M.I."/>
            <person name="Powell A.J."/>
            <person name="Barry K."/>
            <person name="Miller A.N."/>
            <person name="Grigoriev I.V."/>
            <person name="Debuchy R."/>
            <person name="Gladieux P."/>
            <person name="Thoren M.H."/>
            <person name="Johannesson H."/>
        </authorList>
    </citation>
    <scope>NUCLEOTIDE SEQUENCE</scope>
    <source>
        <strain evidence="9">PSN293</strain>
    </source>
</reference>
<feature type="signal peptide" evidence="7">
    <location>
        <begin position="1"/>
        <end position="20"/>
    </location>
</feature>
<accession>A0AAN6Y0K4</accession>
<dbReference type="Gene3D" id="3.50.50.60">
    <property type="entry name" value="FAD/NAD(P)-binding domain"/>
    <property type="match status" value="1"/>
</dbReference>
<feature type="region of interest" description="Disordered" evidence="6">
    <location>
        <begin position="386"/>
        <end position="437"/>
    </location>
</feature>
<evidence type="ECO:0000256" key="2">
    <source>
        <dbReference type="ARBA" id="ARBA00022630"/>
    </source>
</evidence>
<feature type="chain" id="PRO_5042887824" evidence="7">
    <location>
        <begin position="21"/>
        <end position="451"/>
    </location>
</feature>
<dbReference type="GO" id="GO:0071949">
    <property type="term" value="F:FAD binding"/>
    <property type="evidence" value="ECO:0007669"/>
    <property type="project" value="InterPro"/>
</dbReference>
<dbReference type="Pfam" id="PF01494">
    <property type="entry name" value="FAD_binding_3"/>
    <property type="match status" value="1"/>
</dbReference>
<keyword evidence="3" id="KW-0274">FAD</keyword>
<evidence type="ECO:0000256" key="6">
    <source>
        <dbReference type="SAM" id="MobiDB-lite"/>
    </source>
</evidence>
<feature type="compositionally biased region" description="Gly residues" evidence="6">
    <location>
        <begin position="387"/>
        <end position="423"/>
    </location>
</feature>
<dbReference type="EMBL" id="MU858185">
    <property type="protein sequence ID" value="KAK4210071.1"/>
    <property type="molecule type" value="Genomic_DNA"/>
</dbReference>
<keyword evidence="4" id="KW-0560">Oxidoreductase</keyword>
<dbReference type="InterPro" id="IPR036188">
    <property type="entry name" value="FAD/NAD-bd_sf"/>
</dbReference>
<evidence type="ECO:0000313" key="9">
    <source>
        <dbReference type="EMBL" id="KAK4210071.1"/>
    </source>
</evidence>
<comment type="caution">
    <text evidence="9">The sequence shown here is derived from an EMBL/GenBank/DDBJ whole genome shotgun (WGS) entry which is preliminary data.</text>
</comment>
<comment type="cofactor">
    <cofactor evidence="1">
        <name>FAD</name>
        <dbReference type="ChEBI" id="CHEBI:57692"/>
    </cofactor>
</comment>
<keyword evidence="7" id="KW-0732">Signal</keyword>
<evidence type="ECO:0000256" key="4">
    <source>
        <dbReference type="ARBA" id="ARBA00023002"/>
    </source>
</evidence>
<feature type="domain" description="FAD-binding" evidence="8">
    <location>
        <begin position="5"/>
        <end position="337"/>
    </location>
</feature>
<evidence type="ECO:0000259" key="8">
    <source>
        <dbReference type="Pfam" id="PF01494"/>
    </source>
</evidence>
<keyword evidence="10" id="KW-1185">Reference proteome</keyword>
<reference evidence="9" key="1">
    <citation type="journal article" date="2023" name="Mol. Phylogenet. Evol.">
        <title>Genome-scale phylogeny and comparative genomics of the fungal order Sordariales.</title>
        <authorList>
            <person name="Hensen N."/>
            <person name="Bonometti L."/>
            <person name="Westerberg I."/>
            <person name="Brannstrom I.O."/>
            <person name="Guillou S."/>
            <person name="Cros-Aarteil S."/>
            <person name="Calhoun S."/>
            <person name="Haridas S."/>
            <person name="Kuo A."/>
            <person name="Mondo S."/>
            <person name="Pangilinan J."/>
            <person name="Riley R."/>
            <person name="LaButti K."/>
            <person name="Andreopoulos B."/>
            <person name="Lipzen A."/>
            <person name="Chen C."/>
            <person name="Yan M."/>
            <person name="Daum C."/>
            <person name="Ng V."/>
            <person name="Clum A."/>
            <person name="Steindorff A."/>
            <person name="Ohm R.A."/>
            <person name="Martin F."/>
            <person name="Silar P."/>
            <person name="Natvig D.O."/>
            <person name="Lalanne C."/>
            <person name="Gautier V."/>
            <person name="Ament-Velasquez S.L."/>
            <person name="Kruys A."/>
            <person name="Hutchinson M.I."/>
            <person name="Powell A.J."/>
            <person name="Barry K."/>
            <person name="Miller A.N."/>
            <person name="Grigoriev I.V."/>
            <person name="Debuchy R."/>
            <person name="Gladieux P."/>
            <person name="Hiltunen Thoren M."/>
            <person name="Johannesson H."/>
        </authorList>
    </citation>
    <scope>NUCLEOTIDE SEQUENCE</scope>
    <source>
        <strain evidence="9">PSN293</strain>
    </source>
</reference>
<evidence type="ECO:0000256" key="5">
    <source>
        <dbReference type="ARBA" id="ARBA00023033"/>
    </source>
</evidence>
<gene>
    <name evidence="9" type="ORF">QBC37DRAFT_41597</name>
</gene>
<evidence type="ECO:0000313" key="10">
    <source>
        <dbReference type="Proteomes" id="UP001301769"/>
    </source>
</evidence>
<dbReference type="AlphaFoldDB" id="A0AAN6Y0K4"/>
<sequence>MSTKLHVLIIGGGIGGLTLAQSLRKQGVTFEVFEQDTSTTSRGYGFALGLYDPDTLFGDALPDDLPKLRDAAGHLTPLPLASQAVFYMGPKKFMLEDSTETPCLRVNRLKLRELLATGIDVQWGKEADRIEEDDDKVTAFFKDGTSATGDVLIGTDGVHSSVRPHVLKKPNSEVLELSPNVIVVGETKLRGKEFEQQLQMGHSCYMTFGPGFSLFVGLNRVSEDSKEGDYYWLMAGNDDTVGQDDHWAKTATAEERLKWALAKVQVFPPPFRKTLEKTKAEDVKGNIVWHDALIPSTPAVSRVAILGDAAHPMPPARGEGAIHAIQDAIKLSKIISAADKTDFASFKEKLNEWQQEVVATGHESILAGRRVLEFAKKAAAAAAAAAAGGGPPGGAGGPPGGVPGSAGAGGPPGGAGGPPGGGFRPPPPKCWGHSTKMVDELPPLGITIAED</sequence>
<name>A0AAN6Y0K4_9PEZI</name>
<protein>
    <submittedName>
        <fullName evidence="9">Early conidial development-2 protein</fullName>
    </submittedName>
</protein>
<dbReference type="InterPro" id="IPR002938">
    <property type="entry name" value="FAD-bd"/>
</dbReference>
<keyword evidence="5" id="KW-0503">Monooxygenase</keyword>
<proteinExistence type="predicted"/>